<organism evidence="1 2">
    <name type="scientific">Fusarium keratoplasticum</name>
    <dbReference type="NCBI Taxonomy" id="1328300"/>
    <lineage>
        <taxon>Eukaryota</taxon>
        <taxon>Fungi</taxon>
        <taxon>Dikarya</taxon>
        <taxon>Ascomycota</taxon>
        <taxon>Pezizomycotina</taxon>
        <taxon>Sordariomycetes</taxon>
        <taxon>Hypocreomycetidae</taxon>
        <taxon>Hypocreales</taxon>
        <taxon>Nectriaceae</taxon>
        <taxon>Fusarium</taxon>
        <taxon>Fusarium solani species complex</taxon>
    </lineage>
</organism>
<dbReference type="Proteomes" id="UP001065298">
    <property type="component" value="Chromosome 3"/>
</dbReference>
<evidence type="ECO:0000313" key="1">
    <source>
        <dbReference type="EMBL" id="KAI8675324.1"/>
    </source>
</evidence>
<proteinExistence type="predicted"/>
<sequence>MNKRVTRLQSRRSRPRLPQEPLLSPQDTQEKSTRRQLDDIGQSPAKKSRSTDAQQAKAGGEESDEAPTLQHPRPKPPAVPFPQKFIDPIQPVESKHRKPSATYTRRPPPRPTEPCKIGSNNEEHGDPNDWAFSMPSSTGIPSRTLGDGSNITGADVPAKNVEHPDYEEVHLAGNGIHFSQSTPGRIDDLVKTMGQARNSPGPSEDQVLGDEDLQNLKTAGLEALVEEYFLYHFFPTFQSPNPLYRIPRTGMHRHRVPKRKGYKHHACVPKPDVLFGYRKGSAFPQQEDPVKIMSGEMSANSGGLLYPFLVVELKGDQGSWMGATNQCMGGSATCVNMAENLNRRLKQCTSAATVDPIDSAVFSIAIRCAEAQLFVSWSQDDQNYFMAQIDRFTLYCPKEYIRFYKYVHNIFDWGQGERLERIRESLDLLQEEERRIQDKERREKALTAAKLTSESMPEVRRSARLQKKARTLDLILLLGNVVDVELESAC</sequence>
<comment type="caution">
    <text evidence="1">The sequence shown here is derived from an EMBL/GenBank/DDBJ whole genome shotgun (WGS) entry which is preliminary data.</text>
</comment>
<name>A0ACC0R5Z8_9HYPO</name>
<evidence type="ECO:0000313" key="2">
    <source>
        <dbReference type="Proteomes" id="UP001065298"/>
    </source>
</evidence>
<reference evidence="1" key="1">
    <citation type="submission" date="2022-06" db="EMBL/GenBank/DDBJ databases">
        <title>Fusarium solani species complex genomes reveal bases of compartmentalisation and animal pathogenesis.</title>
        <authorList>
            <person name="Tsai I.J."/>
        </authorList>
    </citation>
    <scope>NUCLEOTIDE SEQUENCE</scope>
    <source>
        <strain evidence="1">Fu6.1</strain>
    </source>
</reference>
<gene>
    <name evidence="1" type="ORF">NCS57_00433300</name>
</gene>
<protein>
    <submittedName>
        <fullName evidence="1">Uncharacterized protein</fullName>
    </submittedName>
</protein>
<dbReference type="EMBL" id="CM046505">
    <property type="protein sequence ID" value="KAI8675324.1"/>
    <property type="molecule type" value="Genomic_DNA"/>
</dbReference>
<keyword evidence="2" id="KW-1185">Reference proteome</keyword>
<accession>A0ACC0R5Z8</accession>